<dbReference type="CDD" id="cd08704">
    <property type="entry name" value="Met_tRNA_FMT_C"/>
    <property type="match status" value="1"/>
</dbReference>
<dbReference type="KEGG" id="rul:UC8_31270"/>
<accession>A0A5B9QT39</accession>
<dbReference type="PANTHER" id="PTHR11138:SF5">
    <property type="entry name" value="METHIONYL-TRNA FORMYLTRANSFERASE, MITOCHONDRIAL"/>
    <property type="match status" value="1"/>
</dbReference>
<comment type="similarity">
    <text evidence="1 5">Belongs to the Fmt family.</text>
</comment>
<dbReference type="Pfam" id="PF02911">
    <property type="entry name" value="Formyl_trans_C"/>
    <property type="match status" value="1"/>
</dbReference>
<evidence type="ECO:0000259" key="6">
    <source>
        <dbReference type="Pfam" id="PF00551"/>
    </source>
</evidence>
<dbReference type="AlphaFoldDB" id="A0A5B9QT39"/>
<evidence type="ECO:0000256" key="3">
    <source>
        <dbReference type="ARBA" id="ARBA00022679"/>
    </source>
</evidence>
<dbReference type="EC" id="2.1.2.9" evidence="2 5"/>
<dbReference type="InterPro" id="IPR041711">
    <property type="entry name" value="Met-tRNA-FMT_N"/>
</dbReference>
<dbReference type="InterPro" id="IPR044135">
    <property type="entry name" value="Met-tRNA-FMT_C"/>
</dbReference>
<reference evidence="8 9" key="1">
    <citation type="submission" date="2019-08" db="EMBL/GenBank/DDBJ databases">
        <title>Deep-cultivation of Planctomycetes and their phenomic and genomic characterization uncovers novel biology.</title>
        <authorList>
            <person name="Wiegand S."/>
            <person name="Jogler M."/>
            <person name="Boedeker C."/>
            <person name="Pinto D."/>
            <person name="Vollmers J."/>
            <person name="Rivas-Marin E."/>
            <person name="Kohn T."/>
            <person name="Peeters S.H."/>
            <person name="Heuer A."/>
            <person name="Rast P."/>
            <person name="Oberbeckmann S."/>
            <person name="Bunk B."/>
            <person name="Jeske O."/>
            <person name="Meyerdierks A."/>
            <person name="Storesund J.E."/>
            <person name="Kallscheuer N."/>
            <person name="Luecker S."/>
            <person name="Lage O.M."/>
            <person name="Pohl T."/>
            <person name="Merkel B.J."/>
            <person name="Hornburger P."/>
            <person name="Mueller R.-W."/>
            <person name="Bruemmer F."/>
            <person name="Labrenz M."/>
            <person name="Spormann A.M."/>
            <person name="Op den Camp H."/>
            <person name="Overmann J."/>
            <person name="Amann R."/>
            <person name="Jetten M.S.M."/>
            <person name="Mascher T."/>
            <person name="Medema M.H."/>
            <person name="Devos D.P."/>
            <person name="Kaster A.-K."/>
            <person name="Ovreas L."/>
            <person name="Rohde M."/>
            <person name="Galperin M.Y."/>
            <person name="Jogler C."/>
        </authorList>
    </citation>
    <scope>NUCLEOTIDE SEQUENCE [LARGE SCALE GENOMIC DNA]</scope>
    <source>
        <strain evidence="8 9">UC8</strain>
    </source>
</reference>
<evidence type="ECO:0000256" key="5">
    <source>
        <dbReference type="HAMAP-Rule" id="MF_00182"/>
    </source>
</evidence>
<keyword evidence="9" id="KW-1185">Reference proteome</keyword>
<dbReference type="SUPFAM" id="SSF50486">
    <property type="entry name" value="FMT C-terminal domain-like"/>
    <property type="match status" value="1"/>
</dbReference>
<dbReference type="Proteomes" id="UP000325286">
    <property type="component" value="Chromosome"/>
</dbReference>
<gene>
    <name evidence="5 8" type="primary">fmt</name>
    <name evidence="8" type="ORF">UC8_31270</name>
</gene>
<keyword evidence="4 5" id="KW-0648">Protein biosynthesis</keyword>
<feature type="binding site" evidence="5">
    <location>
        <begin position="104"/>
        <end position="107"/>
    </location>
    <ligand>
        <name>(6S)-5,6,7,8-tetrahydrofolate</name>
        <dbReference type="ChEBI" id="CHEBI:57453"/>
    </ligand>
</feature>
<dbReference type="CDD" id="cd08646">
    <property type="entry name" value="FMT_core_Met-tRNA-FMT_N"/>
    <property type="match status" value="1"/>
</dbReference>
<proteinExistence type="inferred from homology"/>
<dbReference type="Pfam" id="PF00551">
    <property type="entry name" value="Formyl_trans_N"/>
    <property type="match status" value="1"/>
</dbReference>
<organism evidence="8 9">
    <name type="scientific">Roseimaritima ulvae</name>
    <dbReference type="NCBI Taxonomy" id="980254"/>
    <lineage>
        <taxon>Bacteria</taxon>
        <taxon>Pseudomonadati</taxon>
        <taxon>Planctomycetota</taxon>
        <taxon>Planctomycetia</taxon>
        <taxon>Pirellulales</taxon>
        <taxon>Pirellulaceae</taxon>
        <taxon>Roseimaritima</taxon>
    </lineage>
</organism>
<dbReference type="GO" id="GO:0004479">
    <property type="term" value="F:methionyl-tRNA formyltransferase activity"/>
    <property type="evidence" value="ECO:0007669"/>
    <property type="project" value="UniProtKB-UniRule"/>
</dbReference>
<evidence type="ECO:0000313" key="9">
    <source>
        <dbReference type="Proteomes" id="UP000325286"/>
    </source>
</evidence>
<evidence type="ECO:0000256" key="4">
    <source>
        <dbReference type="ARBA" id="ARBA00022917"/>
    </source>
</evidence>
<dbReference type="NCBIfam" id="TIGR00460">
    <property type="entry name" value="fmt"/>
    <property type="match status" value="1"/>
</dbReference>
<evidence type="ECO:0000313" key="8">
    <source>
        <dbReference type="EMBL" id="QEG41109.1"/>
    </source>
</evidence>
<name>A0A5B9QT39_9BACT</name>
<dbReference type="InterPro" id="IPR005793">
    <property type="entry name" value="Formyl_trans_C"/>
</dbReference>
<dbReference type="PANTHER" id="PTHR11138">
    <property type="entry name" value="METHIONYL-TRNA FORMYLTRANSFERASE"/>
    <property type="match status" value="1"/>
</dbReference>
<dbReference type="HAMAP" id="MF_00182">
    <property type="entry name" value="Formyl_trans"/>
    <property type="match status" value="1"/>
</dbReference>
<comment type="function">
    <text evidence="5">Attaches a formyl group to the free amino group of methionyl-tRNA(fMet). The formyl group appears to play a dual role in the initiator identity of N-formylmethionyl-tRNA by promoting its recognition by IF2 and preventing the misappropriation of this tRNA by the elongation apparatus.</text>
</comment>
<feature type="domain" description="Formyl transferase N-terminal" evidence="6">
    <location>
        <begin position="2"/>
        <end position="171"/>
    </location>
</feature>
<evidence type="ECO:0000259" key="7">
    <source>
        <dbReference type="Pfam" id="PF02911"/>
    </source>
</evidence>
<evidence type="ECO:0000256" key="2">
    <source>
        <dbReference type="ARBA" id="ARBA00012261"/>
    </source>
</evidence>
<keyword evidence="3 5" id="KW-0808">Transferase</keyword>
<dbReference type="SUPFAM" id="SSF53328">
    <property type="entry name" value="Formyltransferase"/>
    <property type="match status" value="1"/>
</dbReference>
<evidence type="ECO:0000256" key="1">
    <source>
        <dbReference type="ARBA" id="ARBA00010699"/>
    </source>
</evidence>
<dbReference type="InterPro" id="IPR005794">
    <property type="entry name" value="Fmt"/>
</dbReference>
<comment type="catalytic activity">
    <reaction evidence="5">
        <text>L-methionyl-tRNA(fMet) + (6R)-10-formyltetrahydrofolate = N-formyl-L-methionyl-tRNA(fMet) + (6S)-5,6,7,8-tetrahydrofolate + H(+)</text>
        <dbReference type="Rhea" id="RHEA:24380"/>
        <dbReference type="Rhea" id="RHEA-COMP:9952"/>
        <dbReference type="Rhea" id="RHEA-COMP:9953"/>
        <dbReference type="ChEBI" id="CHEBI:15378"/>
        <dbReference type="ChEBI" id="CHEBI:57453"/>
        <dbReference type="ChEBI" id="CHEBI:78530"/>
        <dbReference type="ChEBI" id="CHEBI:78844"/>
        <dbReference type="ChEBI" id="CHEBI:195366"/>
        <dbReference type="EC" id="2.1.2.9"/>
    </reaction>
</comment>
<sequence>MGTGPFAVPSFEAIRQAGYEIPLVVTRPERVRKSRKGPPPAPVRQWAQSHDLQLFDPASINDPEAIATVAAQNADVLFVCDYGQILSDAALQAARCGGLNLHGSLLPAYRGAAPVQWAMWKGETETGVSVIHMTPKLDGGPVVVRRSLKIDPHETAGELEARLADDGVAATLQSLSDLALWDGNSAWGEIQDPAQACKAPRLQKSDGQIDWTQSAAQIDCQVRAMQPWPTAFTTLKSEGRADTRITIRSLEPTDTPRAESLACGQIVVEGQTLFAAASDRLLQIHQLQPAGKKAMAAADFLRGHPHVNKAHFAS</sequence>
<dbReference type="InterPro" id="IPR002376">
    <property type="entry name" value="Formyl_transf_N"/>
</dbReference>
<dbReference type="InterPro" id="IPR036477">
    <property type="entry name" value="Formyl_transf_N_sf"/>
</dbReference>
<feature type="domain" description="Formyl transferase C-terminal" evidence="7">
    <location>
        <begin position="201"/>
        <end position="304"/>
    </location>
</feature>
<dbReference type="EMBL" id="CP042914">
    <property type="protein sequence ID" value="QEG41109.1"/>
    <property type="molecule type" value="Genomic_DNA"/>
</dbReference>
<dbReference type="GO" id="GO:0005829">
    <property type="term" value="C:cytosol"/>
    <property type="evidence" value="ECO:0007669"/>
    <property type="project" value="TreeGrafter"/>
</dbReference>
<dbReference type="InterPro" id="IPR011034">
    <property type="entry name" value="Formyl_transferase-like_C_sf"/>
</dbReference>
<protein>
    <recommendedName>
        <fullName evidence="2 5">Methionyl-tRNA formyltransferase</fullName>
        <ecNumber evidence="2 5">2.1.2.9</ecNumber>
    </recommendedName>
</protein>
<dbReference type="Gene3D" id="3.40.50.12230">
    <property type="match status" value="1"/>
</dbReference>